<comment type="caution">
    <text evidence="4">The sequence shown here is derived from an EMBL/GenBank/DDBJ whole genome shotgun (WGS) entry which is preliminary data.</text>
</comment>
<protein>
    <recommendedName>
        <fullName evidence="3">SMODS and SLOG-associating 2TM effector domain-containing protein</fullName>
    </recommendedName>
</protein>
<dbReference type="AlphaFoldDB" id="A0A9P9IRW7"/>
<evidence type="ECO:0000313" key="4">
    <source>
        <dbReference type="EMBL" id="KAH7131012.1"/>
    </source>
</evidence>
<keyword evidence="2" id="KW-0812">Transmembrane</keyword>
<gene>
    <name evidence="4" type="ORF">EDB81DRAFT_807802</name>
</gene>
<organism evidence="4 5">
    <name type="scientific">Dactylonectria macrodidyma</name>
    <dbReference type="NCBI Taxonomy" id="307937"/>
    <lineage>
        <taxon>Eukaryota</taxon>
        <taxon>Fungi</taxon>
        <taxon>Dikarya</taxon>
        <taxon>Ascomycota</taxon>
        <taxon>Pezizomycotina</taxon>
        <taxon>Sordariomycetes</taxon>
        <taxon>Hypocreomycetidae</taxon>
        <taxon>Hypocreales</taxon>
        <taxon>Nectriaceae</taxon>
        <taxon>Dactylonectria</taxon>
    </lineage>
</organism>
<accession>A0A9P9IRW7</accession>
<evidence type="ECO:0000259" key="3">
    <source>
        <dbReference type="Pfam" id="PF18142"/>
    </source>
</evidence>
<feature type="transmembrane region" description="Helical" evidence="2">
    <location>
        <begin position="138"/>
        <end position="156"/>
    </location>
</feature>
<dbReference type="Pfam" id="PF18142">
    <property type="entry name" value="SLATT_fungal"/>
    <property type="match status" value="1"/>
</dbReference>
<reference evidence="4" key="1">
    <citation type="journal article" date="2021" name="Nat. Commun.">
        <title>Genetic determinants of endophytism in the Arabidopsis root mycobiome.</title>
        <authorList>
            <person name="Mesny F."/>
            <person name="Miyauchi S."/>
            <person name="Thiergart T."/>
            <person name="Pickel B."/>
            <person name="Atanasova L."/>
            <person name="Karlsson M."/>
            <person name="Huettel B."/>
            <person name="Barry K.W."/>
            <person name="Haridas S."/>
            <person name="Chen C."/>
            <person name="Bauer D."/>
            <person name="Andreopoulos W."/>
            <person name="Pangilinan J."/>
            <person name="LaButti K."/>
            <person name="Riley R."/>
            <person name="Lipzen A."/>
            <person name="Clum A."/>
            <person name="Drula E."/>
            <person name="Henrissat B."/>
            <person name="Kohler A."/>
            <person name="Grigoriev I.V."/>
            <person name="Martin F.M."/>
            <person name="Hacquard S."/>
        </authorList>
    </citation>
    <scope>NUCLEOTIDE SEQUENCE</scope>
    <source>
        <strain evidence="4">MPI-CAGE-AT-0147</strain>
    </source>
</reference>
<proteinExistence type="predicted"/>
<evidence type="ECO:0000313" key="5">
    <source>
        <dbReference type="Proteomes" id="UP000738349"/>
    </source>
</evidence>
<name>A0A9P9IRW7_9HYPO</name>
<dbReference type="InterPro" id="IPR041622">
    <property type="entry name" value="SLATT_fungi"/>
</dbReference>
<dbReference type="NCBIfam" id="NF033635">
    <property type="entry name" value="SLATT_fungal"/>
    <property type="match status" value="1"/>
</dbReference>
<evidence type="ECO:0000256" key="1">
    <source>
        <dbReference type="SAM" id="MobiDB-lite"/>
    </source>
</evidence>
<feature type="region of interest" description="Disordered" evidence="1">
    <location>
        <begin position="1"/>
        <end position="41"/>
    </location>
</feature>
<dbReference type="EMBL" id="JAGMUV010000017">
    <property type="protein sequence ID" value="KAH7131012.1"/>
    <property type="molecule type" value="Genomic_DNA"/>
</dbReference>
<keyword evidence="2" id="KW-0472">Membrane</keyword>
<dbReference type="PANTHER" id="PTHR38793">
    <property type="entry name" value="SLATT_FUNGAL DOMAIN-CONTAINING PROTEIN-RELATED"/>
    <property type="match status" value="1"/>
</dbReference>
<feature type="region of interest" description="Disordered" evidence="1">
    <location>
        <begin position="214"/>
        <end position="271"/>
    </location>
</feature>
<dbReference type="OrthoDB" id="4472872at2759"/>
<evidence type="ECO:0000256" key="2">
    <source>
        <dbReference type="SAM" id="Phobius"/>
    </source>
</evidence>
<feature type="domain" description="SMODS and SLOG-associating 2TM effector" evidence="3">
    <location>
        <begin position="93"/>
        <end position="211"/>
    </location>
</feature>
<sequence length="271" mass="30000">MFSLTEKGSRGIFKWSRAPQDREEQGYPPSLTTSNGPEPGLRRTLTTTDVSTLVPSHDKLLIFRSLAGIDTVPALTAEGHSVRTAPNIGIYTRVITAEKKAASSYKVFHLLINTCLAVQVIFGAILTALGASNGSNRAVTAFGAINTIMAGILAYLKGSGLPNRLKYNEDEWKKLREHIEQREREFCLVDCSLDVREEIHIVEDMYERVKDQLEANNSHGMMKPSAETERPKRAIMQLPAASPDRNRRETLPPTFSGGKSGLDMLDDTRKS</sequence>
<dbReference type="PANTHER" id="PTHR38793:SF3">
    <property type="entry name" value="SMODS AND SLOG-ASSOCIATING 2TM EFFECTOR DOMAIN-CONTAINING PROTEIN"/>
    <property type="match status" value="1"/>
</dbReference>
<keyword evidence="2" id="KW-1133">Transmembrane helix</keyword>
<keyword evidence="5" id="KW-1185">Reference proteome</keyword>
<dbReference type="Proteomes" id="UP000738349">
    <property type="component" value="Unassembled WGS sequence"/>
</dbReference>
<feature type="transmembrane region" description="Helical" evidence="2">
    <location>
        <begin position="107"/>
        <end position="132"/>
    </location>
</feature>